<evidence type="ECO:0000313" key="2">
    <source>
        <dbReference type="EMBL" id="QCS44278.1"/>
    </source>
</evidence>
<evidence type="ECO:0000313" key="3">
    <source>
        <dbReference type="Proteomes" id="UP000302218"/>
    </source>
</evidence>
<feature type="compositionally biased region" description="Basic and acidic residues" evidence="1">
    <location>
        <begin position="69"/>
        <end position="100"/>
    </location>
</feature>
<dbReference type="RefSeq" id="WP_138246726.1">
    <property type="nucleotide sequence ID" value="NZ_CP040330.1"/>
</dbReference>
<dbReference type="OrthoDB" id="204633at2157"/>
<dbReference type="AlphaFoldDB" id="A0A4P8WL32"/>
<organism evidence="2 3">
    <name type="scientific">Natrinema versiforme</name>
    <dbReference type="NCBI Taxonomy" id="88724"/>
    <lineage>
        <taxon>Archaea</taxon>
        <taxon>Methanobacteriati</taxon>
        <taxon>Methanobacteriota</taxon>
        <taxon>Stenosarchaea group</taxon>
        <taxon>Halobacteria</taxon>
        <taxon>Halobacteriales</taxon>
        <taxon>Natrialbaceae</taxon>
        <taxon>Natrinema</taxon>
    </lineage>
</organism>
<dbReference type="InterPro" id="IPR058967">
    <property type="entry name" value="Hfq-like"/>
</dbReference>
<dbReference type="GeneID" id="40264875"/>
<dbReference type="Pfam" id="PF26264">
    <property type="entry name" value="Halo_Hfq_like"/>
    <property type="match status" value="1"/>
</dbReference>
<protein>
    <submittedName>
        <fullName evidence="2">Uncharacterized protein</fullName>
    </submittedName>
</protein>
<name>A0A4P8WL32_9EURY</name>
<dbReference type="EMBL" id="CP040330">
    <property type="protein sequence ID" value="QCS44278.1"/>
    <property type="molecule type" value="Genomic_DNA"/>
</dbReference>
<accession>A0A4P8WL32</accession>
<reference evidence="3" key="1">
    <citation type="submission" date="2019-05" db="EMBL/GenBank/DDBJ databases">
        <title>Genome sequence and methylation pattern of the halophilic Archaeon Natrinema versiforme BOL5-4.</title>
        <authorList>
            <person name="DasSarma P."/>
            <person name="Anton B.P."/>
            <person name="DasSarma S.L."/>
            <person name="Martinez F.L."/>
            <person name="Guzman D."/>
            <person name="Roberts R.J."/>
            <person name="DasSarma S."/>
        </authorList>
    </citation>
    <scope>NUCLEOTIDE SEQUENCE [LARGE SCALE GENOMIC DNA]</scope>
    <source>
        <strain evidence="3">BOL5-4</strain>
    </source>
</reference>
<evidence type="ECO:0000256" key="1">
    <source>
        <dbReference type="SAM" id="MobiDB-lite"/>
    </source>
</evidence>
<dbReference type="Proteomes" id="UP000302218">
    <property type="component" value="Chromosome"/>
</dbReference>
<proteinExistence type="predicted"/>
<gene>
    <name evidence="2" type="ORF">FEJ81_06345</name>
</gene>
<feature type="region of interest" description="Disordered" evidence="1">
    <location>
        <begin position="69"/>
        <end position="106"/>
    </location>
</feature>
<dbReference type="KEGG" id="nvr:FEJ81_06345"/>
<sequence>MFPPIAGRDSIVTDSVNPLTQAYRDVVIYGDADSNDVLYEGPIVVHANGWIELEGERLLSPHAIHHIDIYDDERGERSGDDETDARGDDRKDGDESDSYRTNRFSP</sequence>